<dbReference type="InParanoid" id="D8RQJ5"/>
<dbReference type="Gramene" id="EFJ25665">
    <property type="protein sequence ID" value="EFJ25665"/>
    <property type="gene ID" value="SELMODRAFT_413523"/>
</dbReference>
<dbReference type="STRING" id="88036.D8RQJ5"/>
<dbReference type="Proteomes" id="UP000001514">
    <property type="component" value="Unassembled WGS sequence"/>
</dbReference>
<evidence type="ECO:0000256" key="1">
    <source>
        <dbReference type="SAM" id="MobiDB-lite"/>
    </source>
</evidence>
<dbReference type="InterPro" id="IPR005123">
    <property type="entry name" value="Oxoglu/Fe-dep_dioxygenase_dom"/>
</dbReference>
<feature type="domain" description="Fe2OG dioxygenase" evidence="2">
    <location>
        <begin position="388"/>
        <end position="488"/>
    </location>
</feature>
<proteinExistence type="predicted"/>
<gene>
    <name evidence="3" type="ORF">SELMODRAFT_413523</name>
</gene>
<organism evidence="4">
    <name type="scientific">Selaginella moellendorffii</name>
    <name type="common">Spikemoss</name>
    <dbReference type="NCBI Taxonomy" id="88036"/>
    <lineage>
        <taxon>Eukaryota</taxon>
        <taxon>Viridiplantae</taxon>
        <taxon>Streptophyta</taxon>
        <taxon>Embryophyta</taxon>
        <taxon>Tracheophyta</taxon>
        <taxon>Lycopodiopsida</taxon>
        <taxon>Selaginellales</taxon>
        <taxon>Selaginellaceae</taxon>
        <taxon>Selaginella</taxon>
    </lineage>
</organism>
<dbReference type="HOGENOM" id="CLU_402489_0_0_1"/>
<evidence type="ECO:0000313" key="3">
    <source>
        <dbReference type="EMBL" id="EFJ25665.1"/>
    </source>
</evidence>
<evidence type="ECO:0000313" key="4">
    <source>
        <dbReference type="Proteomes" id="UP000001514"/>
    </source>
</evidence>
<reference evidence="3 4" key="1">
    <citation type="journal article" date="2011" name="Science">
        <title>The Selaginella genome identifies genetic changes associated with the evolution of vascular plants.</title>
        <authorList>
            <person name="Banks J.A."/>
            <person name="Nishiyama T."/>
            <person name="Hasebe M."/>
            <person name="Bowman J.L."/>
            <person name="Gribskov M."/>
            <person name="dePamphilis C."/>
            <person name="Albert V.A."/>
            <person name="Aono N."/>
            <person name="Aoyama T."/>
            <person name="Ambrose B.A."/>
            <person name="Ashton N.W."/>
            <person name="Axtell M.J."/>
            <person name="Barker E."/>
            <person name="Barker M.S."/>
            <person name="Bennetzen J.L."/>
            <person name="Bonawitz N.D."/>
            <person name="Chapple C."/>
            <person name="Cheng C."/>
            <person name="Correa L.G."/>
            <person name="Dacre M."/>
            <person name="DeBarry J."/>
            <person name="Dreyer I."/>
            <person name="Elias M."/>
            <person name="Engstrom E.M."/>
            <person name="Estelle M."/>
            <person name="Feng L."/>
            <person name="Finet C."/>
            <person name="Floyd S.K."/>
            <person name="Frommer W.B."/>
            <person name="Fujita T."/>
            <person name="Gramzow L."/>
            <person name="Gutensohn M."/>
            <person name="Harholt J."/>
            <person name="Hattori M."/>
            <person name="Heyl A."/>
            <person name="Hirai T."/>
            <person name="Hiwatashi Y."/>
            <person name="Ishikawa M."/>
            <person name="Iwata M."/>
            <person name="Karol K.G."/>
            <person name="Koehler B."/>
            <person name="Kolukisaoglu U."/>
            <person name="Kubo M."/>
            <person name="Kurata T."/>
            <person name="Lalonde S."/>
            <person name="Li K."/>
            <person name="Li Y."/>
            <person name="Litt A."/>
            <person name="Lyons E."/>
            <person name="Manning G."/>
            <person name="Maruyama T."/>
            <person name="Michael T.P."/>
            <person name="Mikami K."/>
            <person name="Miyazaki S."/>
            <person name="Morinaga S."/>
            <person name="Murata T."/>
            <person name="Mueller-Roeber B."/>
            <person name="Nelson D.R."/>
            <person name="Obara M."/>
            <person name="Oguri Y."/>
            <person name="Olmstead R.G."/>
            <person name="Onodera N."/>
            <person name="Petersen B.L."/>
            <person name="Pils B."/>
            <person name="Prigge M."/>
            <person name="Rensing S.A."/>
            <person name="Riano-Pachon D.M."/>
            <person name="Roberts A.W."/>
            <person name="Sato Y."/>
            <person name="Scheller H.V."/>
            <person name="Schulz B."/>
            <person name="Schulz C."/>
            <person name="Shakirov E.V."/>
            <person name="Shibagaki N."/>
            <person name="Shinohara N."/>
            <person name="Shippen D.E."/>
            <person name="Soerensen I."/>
            <person name="Sotooka R."/>
            <person name="Sugimoto N."/>
            <person name="Sugita M."/>
            <person name="Sumikawa N."/>
            <person name="Tanurdzic M."/>
            <person name="Theissen G."/>
            <person name="Ulvskov P."/>
            <person name="Wakazuki S."/>
            <person name="Weng J.K."/>
            <person name="Willats W.W."/>
            <person name="Wipf D."/>
            <person name="Wolf P.G."/>
            <person name="Yang L."/>
            <person name="Zimmer A.D."/>
            <person name="Zhu Q."/>
            <person name="Mitros T."/>
            <person name="Hellsten U."/>
            <person name="Loque D."/>
            <person name="Otillar R."/>
            <person name="Salamov A."/>
            <person name="Schmutz J."/>
            <person name="Shapiro H."/>
            <person name="Lindquist E."/>
            <person name="Lucas S."/>
            <person name="Rokhsar D."/>
            <person name="Grigoriev I.V."/>
        </authorList>
    </citation>
    <scope>NUCLEOTIDE SEQUENCE [LARGE SCALE GENOMIC DNA]</scope>
</reference>
<dbReference type="eggNOG" id="ENOG502S1M6">
    <property type="taxonomic scope" value="Eukaryota"/>
</dbReference>
<dbReference type="AlphaFoldDB" id="D8RQJ5"/>
<name>D8RQJ5_SELML</name>
<dbReference type="Gene3D" id="2.60.120.620">
    <property type="entry name" value="q2cbj1_9rhob like domain"/>
    <property type="match status" value="2"/>
</dbReference>
<protein>
    <recommendedName>
        <fullName evidence="2">Fe2OG dioxygenase domain-containing protein</fullName>
    </recommendedName>
</protein>
<dbReference type="PROSITE" id="PS51471">
    <property type="entry name" value="FE2OG_OXY"/>
    <property type="match status" value="2"/>
</dbReference>
<sequence>MDPSYRKALKLEPGDFTTSFDLSGYGILDEIKTLLFPTKQTVIAKLYKLNVYAQGDFFKPHVDTPQSGNMLASLVVSLPCAHSGGDLVVRHGKKFHSFSFGGENGNGRIGWAAFFSDCEHEVMEVTSGHRLTLTYNLFVENSTTPKTDFSGTQLYKLFVEAKESGQKMTLGFPCKHLYAQGNGLKGDDAFVYHTAVAAGLNASVCSVWSREDGFRASRRNPDFDHPKFIGDEDVLGRFLVSGAKTALNVIDGPNGHWINGHDQAYMRRFDIKGLGFLGAMVDKWMLAAAARKISSPFCCGGSLAPEFPVRICYRQQDSWQSIALPDGIQALAAACSEASFGIGGERVMDPSYRKALKLEPGDFTTNFDLSGYGILDEIKTLLFPSNQRVIPKLYKLNVYAQGDFFKAHVDTPQAGNMLASLVVSLPCAHSGGDLVVRHGKKSQSFSFGGENSDDRIGWAAFFSDCEHEVLEVTSGHRLTLTYNLFVEESSTVAGKTDFSRSELYKLFVEAKASGKNMTLGFPCEHLYAQGSEVSIPEALKGSDAFVYHAAVAAGLEARVCSVWSREKFGDNRFIGHESMLGKFVVSDDCYESQDKESFDLSEFLDRRLVEEWKIVWCRGSFDWNLGGACASYGNEPSTESFYCAAAILVTIRGGSQEESDESEEKESDEEEEDEDREEDESEEE</sequence>
<evidence type="ECO:0000259" key="2">
    <source>
        <dbReference type="PROSITE" id="PS51471"/>
    </source>
</evidence>
<dbReference type="KEGG" id="smo:SELMODRAFT_413523"/>
<dbReference type="EMBL" id="GL377586">
    <property type="protein sequence ID" value="EFJ25665.1"/>
    <property type="molecule type" value="Genomic_DNA"/>
</dbReference>
<feature type="region of interest" description="Disordered" evidence="1">
    <location>
        <begin position="653"/>
        <end position="684"/>
    </location>
</feature>
<dbReference type="InterPro" id="IPR044862">
    <property type="entry name" value="Pro_4_hyd_alph_FE2OG_OXY"/>
</dbReference>
<feature type="compositionally biased region" description="Acidic residues" evidence="1">
    <location>
        <begin position="657"/>
        <end position="684"/>
    </location>
</feature>
<keyword evidence="4" id="KW-1185">Reference proteome</keyword>
<feature type="domain" description="Fe2OG dioxygenase" evidence="2">
    <location>
        <begin position="38"/>
        <end position="141"/>
    </location>
</feature>
<dbReference type="PANTHER" id="PTHR33099:SF14">
    <property type="entry name" value="PROLYL 4-HYDROXYLASE ALPHA SUBUNIT FE(2+) 2OG DIOXYGENASE DOMAIN-CONTAINING PROTEIN"/>
    <property type="match status" value="1"/>
</dbReference>
<accession>D8RQJ5</accession>
<dbReference type="Pfam" id="PF13640">
    <property type="entry name" value="2OG-FeII_Oxy_3"/>
    <property type="match status" value="2"/>
</dbReference>
<dbReference type="PANTHER" id="PTHR33099">
    <property type="entry name" value="FE2OG DIOXYGENASE DOMAIN-CONTAINING PROTEIN"/>
    <property type="match status" value="1"/>
</dbReference>